<reference evidence="1" key="1">
    <citation type="submission" date="2021-06" db="EMBL/GenBank/DDBJ databases">
        <authorList>
            <person name="Kallberg Y."/>
            <person name="Tangrot J."/>
            <person name="Rosling A."/>
        </authorList>
    </citation>
    <scope>NUCLEOTIDE SEQUENCE</scope>
    <source>
        <strain evidence="1">IN212</strain>
    </source>
</reference>
<accession>A0A9N9G290</accession>
<name>A0A9N9G290_9GLOM</name>
<evidence type="ECO:0000313" key="1">
    <source>
        <dbReference type="EMBL" id="CAG8576512.1"/>
    </source>
</evidence>
<keyword evidence="2" id="KW-1185">Reference proteome</keyword>
<dbReference type="AlphaFoldDB" id="A0A9N9G290"/>
<dbReference type="EMBL" id="CAJVPZ010006685">
    <property type="protein sequence ID" value="CAG8576512.1"/>
    <property type="molecule type" value="Genomic_DNA"/>
</dbReference>
<sequence>TNKKDQDIIEDDQDVALTLTPDHVYKPNLGLLAYTSMDIESDEQVEPGPLAYTLVDFKFDEQVEPGPLAYTSMDIESDEQVEPSELTSELISSNWDDLDYKAKMPNREI</sequence>
<feature type="non-terminal residue" evidence="1">
    <location>
        <position position="109"/>
    </location>
</feature>
<gene>
    <name evidence="1" type="ORF">RFULGI_LOCUS5668</name>
</gene>
<comment type="caution">
    <text evidence="1">The sequence shown here is derived from an EMBL/GenBank/DDBJ whole genome shotgun (WGS) entry which is preliminary data.</text>
</comment>
<dbReference type="Proteomes" id="UP000789396">
    <property type="component" value="Unassembled WGS sequence"/>
</dbReference>
<evidence type="ECO:0000313" key="2">
    <source>
        <dbReference type="Proteomes" id="UP000789396"/>
    </source>
</evidence>
<organism evidence="1 2">
    <name type="scientific">Racocetra fulgida</name>
    <dbReference type="NCBI Taxonomy" id="60492"/>
    <lineage>
        <taxon>Eukaryota</taxon>
        <taxon>Fungi</taxon>
        <taxon>Fungi incertae sedis</taxon>
        <taxon>Mucoromycota</taxon>
        <taxon>Glomeromycotina</taxon>
        <taxon>Glomeromycetes</taxon>
        <taxon>Diversisporales</taxon>
        <taxon>Gigasporaceae</taxon>
        <taxon>Racocetra</taxon>
    </lineage>
</organism>
<protein>
    <submittedName>
        <fullName evidence="1">2871_t:CDS:1</fullName>
    </submittedName>
</protein>
<proteinExistence type="predicted"/>